<dbReference type="InterPro" id="IPR001503">
    <property type="entry name" value="Glyco_trans_10"/>
</dbReference>
<reference evidence="15 16" key="1">
    <citation type="journal article" date="2011" name="Science">
        <title>The ecoresponsive genome of Daphnia pulex.</title>
        <authorList>
            <person name="Colbourne J.K."/>
            <person name="Pfrender M.E."/>
            <person name="Gilbert D."/>
            <person name="Thomas W.K."/>
            <person name="Tucker A."/>
            <person name="Oakley T.H."/>
            <person name="Tokishita S."/>
            <person name="Aerts A."/>
            <person name="Arnold G.J."/>
            <person name="Basu M.K."/>
            <person name="Bauer D.J."/>
            <person name="Caceres C.E."/>
            <person name="Carmel L."/>
            <person name="Casola C."/>
            <person name="Choi J.H."/>
            <person name="Detter J.C."/>
            <person name="Dong Q."/>
            <person name="Dusheyko S."/>
            <person name="Eads B.D."/>
            <person name="Frohlich T."/>
            <person name="Geiler-Samerotte K.A."/>
            <person name="Gerlach D."/>
            <person name="Hatcher P."/>
            <person name="Jogdeo S."/>
            <person name="Krijgsveld J."/>
            <person name="Kriventseva E.V."/>
            <person name="Kultz D."/>
            <person name="Laforsch C."/>
            <person name="Lindquist E."/>
            <person name="Lopez J."/>
            <person name="Manak J.R."/>
            <person name="Muller J."/>
            <person name="Pangilinan J."/>
            <person name="Patwardhan R.P."/>
            <person name="Pitluck S."/>
            <person name="Pritham E.J."/>
            <person name="Rechtsteiner A."/>
            <person name="Rho M."/>
            <person name="Rogozin I.B."/>
            <person name="Sakarya O."/>
            <person name="Salamov A."/>
            <person name="Schaack S."/>
            <person name="Shapiro H."/>
            <person name="Shiga Y."/>
            <person name="Skalitzky C."/>
            <person name="Smith Z."/>
            <person name="Souvorov A."/>
            <person name="Sung W."/>
            <person name="Tang Z."/>
            <person name="Tsuchiya D."/>
            <person name="Tu H."/>
            <person name="Vos H."/>
            <person name="Wang M."/>
            <person name="Wolf Y.I."/>
            <person name="Yamagata H."/>
            <person name="Yamada T."/>
            <person name="Ye Y."/>
            <person name="Shaw J.R."/>
            <person name="Andrews J."/>
            <person name="Crease T.J."/>
            <person name="Tang H."/>
            <person name="Lucas S.M."/>
            <person name="Robertson H.M."/>
            <person name="Bork P."/>
            <person name="Koonin E.V."/>
            <person name="Zdobnov E.M."/>
            <person name="Grigoriev I.V."/>
            <person name="Lynch M."/>
            <person name="Boore J.L."/>
        </authorList>
    </citation>
    <scope>NUCLEOTIDE SEQUENCE [LARGE SCALE GENOMIC DNA]</scope>
</reference>
<keyword evidence="4 12" id="KW-0328">Glycosyltransferase</keyword>
<keyword evidence="10" id="KW-0472">Membrane</keyword>
<dbReference type="STRING" id="6669.E9G1X2"/>
<dbReference type="OMA" id="MENPWVM"/>
<dbReference type="PANTHER" id="PTHR48438:SF1">
    <property type="entry name" value="ALPHA-(1,3)-FUCOSYLTRANSFERASE C-RELATED"/>
    <property type="match status" value="1"/>
</dbReference>
<dbReference type="OrthoDB" id="427096at2759"/>
<dbReference type="GO" id="GO:0008417">
    <property type="term" value="F:fucosyltransferase activity"/>
    <property type="evidence" value="ECO:0007669"/>
    <property type="project" value="InterPro"/>
</dbReference>
<dbReference type="eggNOG" id="KOG2619">
    <property type="taxonomic scope" value="Eukaryota"/>
</dbReference>
<sequence length="390" mass="45088">MVFILFLCISSVVAFLVYFHETNVAPSEFVNQTSTGEIVSQTETWKRISVINGTKNILLWKNAWGFRFELGRAAFLNSGCRVTNCLITYNNTLMTHDKFDAFVIHSPTQHTPWILKDRRPDQMFVMFTTEPPPHMPKLDKFENFFNWTMTYRSGSTFQLKYGEIVPLETAPTTEKEAEAMRLTVAQSGLNPAKGKTKLAIWLVSNCNARSNRQGYVKVLKNYMDVDIISKKGKCGGQDVCPREKNSDVCYDMIETTYKFYFSFENSICEEYVTEKFFEMMGRNIVPVVLGGADYSAIAPPHSYISALDYTPKQLAKYLKELDSNDTLYAEYFWWKPHYRIRNLYDTNRKAFCDLCEALHTSPIQSSVAKGLHQWYHKDAKCRHNPKFDET</sequence>
<dbReference type="PhylomeDB" id="E9G1X2"/>
<keyword evidence="8" id="KW-1133">Transmembrane helix</keyword>
<evidence type="ECO:0000256" key="8">
    <source>
        <dbReference type="ARBA" id="ARBA00022989"/>
    </source>
</evidence>
<evidence type="ECO:0000313" key="15">
    <source>
        <dbReference type="EMBL" id="EFX86566.1"/>
    </source>
</evidence>
<dbReference type="PANTHER" id="PTHR48438">
    <property type="entry name" value="ALPHA-(1,3)-FUCOSYLTRANSFERASE C-RELATED"/>
    <property type="match status" value="1"/>
</dbReference>
<dbReference type="InterPro" id="IPR031481">
    <property type="entry name" value="Glyco_tran_10_N"/>
</dbReference>
<dbReference type="GO" id="GO:0032580">
    <property type="term" value="C:Golgi cisterna membrane"/>
    <property type="evidence" value="ECO:0007669"/>
    <property type="project" value="UniProtKB-SubCell"/>
</dbReference>
<dbReference type="InterPro" id="IPR055270">
    <property type="entry name" value="Glyco_tran_10_C"/>
</dbReference>
<dbReference type="InterPro" id="IPR038577">
    <property type="entry name" value="GT10-like_C_sf"/>
</dbReference>
<dbReference type="Proteomes" id="UP000000305">
    <property type="component" value="Unassembled WGS sequence"/>
</dbReference>
<feature type="domain" description="Fucosyltransferase N-terminal" evidence="14">
    <location>
        <begin position="54"/>
        <end position="162"/>
    </location>
</feature>
<dbReference type="Pfam" id="PF17039">
    <property type="entry name" value="Glyco_tran_10_N"/>
    <property type="match status" value="1"/>
</dbReference>
<keyword evidence="5 12" id="KW-0808">Transferase</keyword>
<evidence type="ECO:0000256" key="5">
    <source>
        <dbReference type="ARBA" id="ARBA00022679"/>
    </source>
</evidence>
<evidence type="ECO:0000259" key="13">
    <source>
        <dbReference type="Pfam" id="PF00852"/>
    </source>
</evidence>
<accession>E9G1X2</accession>
<dbReference type="AlphaFoldDB" id="E9G1X2"/>
<evidence type="ECO:0000256" key="9">
    <source>
        <dbReference type="ARBA" id="ARBA00023034"/>
    </source>
</evidence>
<keyword evidence="7" id="KW-0735">Signal-anchor</keyword>
<evidence type="ECO:0000256" key="10">
    <source>
        <dbReference type="ARBA" id="ARBA00023136"/>
    </source>
</evidence>
<gene>
    <name evidence="15" type="ORF">DAPPUDRAFT_312894</name>
</gene>
<comment type="pathway">
    <text evidence="2">Protein modification; protein glycosylation.</text>
</comment>
<evidence type="ECO:0000256" key="11">
    <source>
        <dbReference type="ARBA" id="ARBA00023180"/>
    </source>
</evidence>
<evidence type="ECO:0000256" key="3">
    <source>
        <dbReference type="ARBA" id="ARBA00008919"/>
    </source>
</evidence>
<dbReference type="SUPFAM" id="SSF53756">
    <property type="entry name" value="UDP-Glycosyltransferase/glycogen phosphorylase"/>
    <property type="match status" value="1"/>
</dbReference>
<dbReference type="EC" id="2.4.1.-" evidence="12"/>
<dbReference type="InParanoid" id="E9G1X2"/>
<evidence type="ECO:0000256" key="1">
    <source>
        <dbReference type="ARBA" id="ARBA00004447"/>
    </source>
</evidence>
<dbReference type="HOGENOM" id="CLU_032075_3_0_1"/>
<evidence type="ECO:0000259" key="14">
    <source>
        <dbReference type="Pfam" id="PF17039"/>
    </source>
</evidence>
<dbReference type="EMBL" id="GL732529">
    <property type="protein sequence ID" value="EFX86566.1"/>
    <property type="molecule type" value="Genomic_DNA"/>
</dbReference>
<name>E9G1X2_DAPPU</name>
<keyword evidence="9 12" id="KW-0333">Golgi apparatus</keyword>
<protein>
    <recommendedName>
        <fullName evidence="12">Fucosyltransferase</fullName>
        <ecNumber evidence="12">2.4.1.-</ecNumber>
    </recommendedName>
</protein>
<comment type="subcellular location">
    <subcellularLocation>
        <location evidence="1 12">Golgi apparatus</location>
        <location evidence="1 12">Golgi stack membrane</location>
        <topology evidence="1 12">Single-pass type II membrane protein</topology>
    </subcellularLocation>
</comment>
<dbReference type="UniPathway" id="UPA00378"/>
<keyword evidence="11" id="KW-0325">Glycoprotein</keyword>
<dbReference type="KEGG" id="dpx:DAPPUDRAFT_312894"/>
<comment type="similarity">
    <text evidence="3 12">Belongs to the glycosyltransferase 10 family.</text>
</comment>
<dbReference type="Pfam" id="PF00852">
    <property type="entry name" value="Glyco_transf_10"/>
    <property type="match status" value="1"/>
</dbReference>
<evidence type="ECO:0000256" key="7">
    <source>
        <dbReference type="ARBA" id="ARBA00022968"/>
    </source>
</evidence>
<evidence type="ECO:0000256" key="6">
    <source>
        <dbReference type="ARBA" id="ARBA00022692"/>
    </source>
</evidence>
<dbReference type="FunFam" id="3.40.50.11660:FF:000009">
    <property type="entry name" value="Uncharacterized protein"/>
    <property type="match status" value="1"/>
</dbReference>
<keyword evidence="16" id="KW-1185">Reference proteome</keyword>
<evidence type="ECO:0000256" key="4">
    <source>
        <dbReference type="ARBA" id="ARBA00022676"/>
    </source>
</evidence>
<evidence type="ECO:0000313" key="16">
    <source>
        <dbReference type="Proteomes" id="UP000000305"/>
    </source>
</evidence>
<keyword evidence="6 12" id="KW-0812">Transmembrane</keyword>
<proteinExistence type="inferred from homology"/>
<evidence type="ECO:0000256" key="2">
    <source>
        <dbReference type="ARBA" id="ARBA00004922"/>
    </source>
</evidence>
<dbReference type="Gene3D" id="3.40.50.11660">
    <property type="entry name" value="Glycosyl transferase family 10, C-terminal domain"/>
    <property type="match status" value="1"/>
</dbReference>
<evidence type="ECO:0000256" key="12">
    <source>
        <dbReference type="RuleBase" id="RU003832"/>
    </source>
</evidence>
<feature type="domain" description="Fucosyltransferase C-terminal" evidence="13">
    <location>
        <begin position="193"/>
        <end position="374"/>
    </location>
</feature>
<organism evidence="15 16">
    <name type="scientific">Daphnia pulex</name>
    <name type="common">Water flea</name>
    <dbReference type="NCBI Taxonomy" id="6669"/>
    <lineage>
        <taxon>Eukaryota</taxon>
        <taxon>Metazoa</taxon>
        <taxon>Ecdysozoa</taxon>
        <taxon>Arthropoda</taxon>
        <taxon>Crustacea</taxon>
        <taxon>Branchiopoda</taxon>
        <taxon>Diplostraca</taxon>
        <taxon>Cladocera</taxon>
        <taxon>Anomopoda</taxon>
        <taxon>Daphniidae</taxon>
        <taxon>Daphnia</taxon>
    </lineage>
</organism>